<dbReference type="AlphaFoldDB" id="A0A919MGI3"/>
<protein>
    <submittedName>
        <fullName evidence="2">Uncharacterized protein</fullName>
    </submittedName>
</protein>
<feature type="transmembrane region" description="Helical" evidence="1">
    <location>
        <begin position="353"/>
        <end position="374"/>
    </location>
</feature>
<comment type="caution">
    <text evidence="2">The sequence shown here is derived from an EMBL/GenBank/DDBJ whole genome shotgun (WGS) entry which is preliminary data.</text>
</comment>
<feature type="transmembrane region" description="Helical" evidence="1">
    <location>
        <begin position="73"/>
        <end position="94"/>
    </location>
</feature>
<feature type="transmembrane region" description="Helical" evidence="1">
    <location>
        <begin position="289"/>
        <end position="307"/>
    </location>
</feature>
<accession>A0A919MGI3</accession>
<keyword evidence="1" id="KW-1133">Transmembrane helix</keyword>
<sequence>MRDRLALPLTAVAVTLAVLAPLAAPGYVLVYDMVFVPRQPLRAELIWPSGTLPRAVPLDALVSLSATVAPGWLVQRVVLVAVVLLAALGAGRLVPTGRLLPRLIAAVGYAWTPYLAERLLIGQWGLLLAYGALPWLVSGALRLRAGDRRALLPVLGFGALAAVTPTGGLIALVTVVVLTAGRRTGRAAAAAAAGGLALLNLPWVLAGLLSGADARSDPAGVAAFAARGTDWTGPLGALAGTGGIWNARATLPSRESPLAALGTLLVLALAGYGWRLLRERRPELAPRLAVLAAVGFLLAAVAVLPGGDDALRWLVAQVPGAGVLRDGHKFLMPYALLLALGAALGAERLGRRPVLVGALLLPVVLMPDLAGGAVGRLRPVSYPADFAVVAERIAAAPGPVVSLPFAAYRTYPWNAGRTVLDPLPRYVDADVLVDDRLIVGDRVVRGEDRRAEAVRQALAAGRPLAALGVRWVVVQRVAGSAQLPAGALTGLRLVHAGADLQLYENGSSQTSY</sequence>
<dbReference type="Proteomes" id="UP000647172">
    <property type="component" value="Unassembled WGS sequence"/>
</dbReference>
<evidence type="ECO:0000313" key="3">
    <source>
        <dbReference type="Proteomes" id="UP000647172"/>
    </source>
</evidence>
<keyword evidence="1" id="KW-0472">Membrane</keyword>
<name>A0A919MGI3_9ACTN</name>
<keyword evidence="1" id="KW-0812">Transmembrane</keyword>
<feature type="transmembrane region" description="Helical" evidence="1">
    <location>
        <begin position="115"/>
        <end position="137"/>
    </location>
</feature>
<organism evidence="2 3">
    <name type="scientific">Actinoplanes nipponensis</name>
    <dbReference type="NCBI Taxonomy" id="135950"/>
    <lineage>
        <taxon>Bacteria</taxon>
        <taxon>Bacillati</taxon>
        <taxon>Actinomycetota</taxon>
        <taxon>Actinomycetes</taxon>
        <taxon>Micromonosporales</taxon>
        <taxon>Micromonosporaceae</taxon>
        <taxon>Actinoplanes</taxon>
    </lineage>
</organism>
<feature type="transmembrane region" description="Helical" evidence="1">
    <location>
        <begin position="258"/>
        <end position="277"/>
    </location>
</feature>
<feature type="transmembrane region" description="Helical" evidence="1">
    <location>
        <begin position="327"/>
        <end position="346"/>
    </location>
</feature>
<dbReference type="EMBL" id="BOMQ01000026">
    <property type="protein sequence ID" value="GIE48619.1"/>
    <property type="molecule type" value="Genomic_DNA"/>
</dbReference>
<evidence type="ECO:0000313" key="2">
    <source>
        <dbReference type="EMBL" id="GIE48619.1"/>
    </source>
</evidence>
<proteinExistence type="predicted"/>
<gene>
    <name evidence="2" type="ORF">Ani05nite_21530</name>
</gene>
<keyword evidence="3" id="KW-1185">Reference proteome</keyword>
<reference evidence="2" key="1">
    <citation type="submission" date="2021-01" db="EMBL/GenBank/DDBJ databases">
        <title>Whole genome shotgun sequence of Actinoplanes nipponensis NBRC 14063.</title>
        <authorList>
            <person name="Komaki H."/>
            <person name="Tamura T."/>
        </authorList>
    </citation>
    <scope>NUCLEOTIDE SEQUENCE</scope>
    <source>
        <strain evidence="2">NBRC 14063</strain>
    </source>
</reference>
<feature type="transmembrane region" description="Helical" evidence="1">
    <location>
        <begin position="157"/>
        <end position="180"/>
    </location>
</feature>
<feature type="transmembrane region" description="Helical" evidence="1">
    <location>
        <begin position="187"/>
        <end position="209"/>
    </location>
</feature>
<evidence type="ECO:0000256" key="1">
    <source>
        <dbReference type="SAM" id="Phobius"/>
    </source>
</evidence>